<proteinExistence type="predicted"/>
<dbReference type="InterPro" id="IPR025890">
    <property type="entry name" value="Abhydrolase_bac"/>
</dbReference>
<reference evidence="1" key="2">
    <citation type="journal article" date="2021" name="PeerJ">
        <title>Extensive microbial diversity within the chicken gut microbiome revealed by metagenomics and culture.</title>
        <authorList>
            <person name="Gilroy R."/>
            <person name="Ravi A."/>
            <person name="Getino M."/>
            <person name="Pursley I."/>
            <person name="Horton D.L."/>
            <person name="Alikhan N.F."/>
            <person name="Baker D."/>
            <person name="Gharbi K."/>
            <person name="Hall N."/>
            <person name="Watson M."/>
            <person name="Adriaenssens E.M."/>
            <person name="Foster-Nyarko E."/>
            <person name="Jarju S."/>
            <person name="Secka A."/>
            <person name="Antonio M."/>
            <person name="Oren A."/>
            <person name="Chaudhuri R.R."/>
            <person name="La Ragione R."/>
            <person name="Hildebrand F."/>
            <person name="Pallen M.J."/>
        </authorList>
    </citation>
    <scope>NUCLEOTIDE SEQUENCE</scope>
    <source>
        <strain evidence="1">14700</strain>
    </source>
</reference>
<dbReference type="InterPro" id="IPR050261">
    <property type="entry name" value="FrsA_esterase"/>
</dbReference>
<reference evidence="1" key="1">
    <citation type="submission" date="2020-10" db="EMBL/GenBank/DDBJ databases">
        <authorList>
            <person name="Gilroy R."/>
        </authorList>
    </citation>
    <scope>NUCLEOTIDE SEQUENCE</scope>
    <source>
        <strain evidence="1">14700</strain>
    </source>
</reference>
<dbReference type="SUPFAM" id="SSF53474">
    <property type="entry name" value="alpha/beta-Hydrolases"/>
    <property type="match status" value="1"/>
</dbReference>
<dbReference type="PANTHER" id="PTHR22946:SF8">
    <property type="entry name" value="ACETYL XYLAN ESTERASE DOMAIN-CONTAINING PROTEIN"/>
    <property type="match status" value="1"/>
</dbReference>
<comment type="caution">
    <text evidence="1">The sequence shown here is derived from an EMBL/GenBank/DDBJ whole genome shotgun (WGS) entry which is preliminary data.</text>
</comment>
<name>A0A9D9NDR1_9SPIO</name>
<accession>A0A9D9NDR1</accession>
<dbReference type="AlphaFoldDB" id="A0A9D9NDR1"/>
<dbReference type="Proteomes" id="UP000810292">
    <property type="component" value="Unassembled WGS sequence"/>
</dbReference>
<dbReference type="Gene3D" id="3.40.50.1820">
    <property type="entry name" value="alpha/beta hydrolase"/>
    <property type="match status" value="1"/>
</dbReference>
<sequence length="325" mass="35866">MDTVDDFLKLEYEKVIPSFSIPDNPASFQSWKESVRKELSRKLCIEEKPSFGDVSVISEDDCGSYVRKRMAFSMDGLVCPFYLLVPKEKPAALVLALHGHGVGVKDAIGLCEEESYQKKFALRLCENGFAVVAPELLGFGDMRLNEDKESDDSNSCHRLAMNLLFEGKTLLGMRVQEARCSLTIASSMFPSLRRGVMGISGGGTVATFLTALSDDISAAVISGYAGFFRTSILAMHHCVCNYVPGLLQSFELPTILSSIAPVPMLWESGDKDPIYPQKAAEEASVIVGKCYRLLGHEEAFSCDFFSGEHEIHGVKAYRFLKDNLR</sequence>
<dbReference type="EMBL" id="JADIMF010000158">
    <property type="protein sequence ID" value="MBO8470057.1"/>
    <property type="molecule type" value="Genomic_DNA"/>
</dbReference>
<gene>
    <name evidence="1" type="ORF">IAA72_09805</name>
</gene>
<evidence type="ECO:0000313" key="2">
    <source>
        <dbReference type="Proteomes" id="UP000810292"/>
    </source>
</evidence>
<dbReference type="Pfam" id="PF12715">
    <property type="entry name" value="Abhydrolase_7"/>
    <property type="match status" value="1"/>
</dbReference>
<evidence type="ECO:0000313" key="1">
    <source>
        <dbReference type="EMBL" id="MBO8470057.1"/>
    </source>
</evidence>
<dbReference type="InterPro" id="IPR029058">
    <property type="entry name" value="AB_hydrolase_fold"/>
</dbReference>
<dbReference type="PANTHER" id="PTHR22946">
    <property type="entry name" value="DIENELACTONE HYDROLASE DOMAIN-CONTAINING PROTEIN-RELATED"/>
    <property type="match status" value="1"/>
</dbReference>
<organism evidence="1 2">
    <name type="scientific">Candidatus Ornithospirochaeta stercoravium</name>
    <dbReference type="NCBI Taxonomy" id="2840897"/>
    <lineage>
        <taxon>Bacteria</taxon>
        <taxon>Pseudomonadati</taxon>
        <taxon>Spirochaetota</taxon>
        <taxon>Spirochaetia</taxon>
        <taxon>Spirochaetales</taxon>
        <taxon>Spirochaetaceae</taxon>
        <taxon>Spirochaetaceae incertae sedis</taxon>
        <taxon>Candidatus Ornithospirochaeta</taxon>
    </lineage>
</organism>
<dbReference type="GO" id="GO:0016787">
    <property type="term" value="F:hydrolase activity"/>
    <property type="evidence" value="ECO:0007669"/>
    <property type="project" value="UniProtKB-KW"/>
</dbReference>
<protein>
    <submittedName>
        <fullName evidence="1">Dienelactone hydrolase</fullName>
    </submittedName>
</protein>
<keyword evidence="1" id="KW-0378">Hydrolase</keyword>